<dbReference type="Proteomes" id="UP000821865">
    <property type="component" value="Chromosome 6"/>
</dbReference>
<keyword evidence="2" id="KW-1185">Reference proteome</keyword>
<protein>
    <submittedName>
        <fullName evidence="1">Uncharacterized protein</fullName>
    </submittedName>
</protein>
<name>A0ACB8CKY7_DERSI</name>
<reference evidence="1" key="1">
    <citation type="submission" date="2020-05" db="EMBL/GenBank/DDBJ databases">
        <title>Large-scale comparative analyses of tick genomes elucidate their genetic diversity and vector capacities.</title>
        <authorList>
            <person name="Jia N."/>
            <person name="Wang J."/>
            <person name="Shi W."/>
            <person name="Du L."/>
            <person name="Sun Y."/>
            <person name="Zhan W."/>
            <person name="Jiang J."/>
            <person name="Wang Q."/>
            <person name="Zhang B."/>
            <person name="Ji P."/>
            <person name="Sakyi L.B."/>
            <person name="Cui X."/>
            <person name="Yuan T."/>
            <person name="Jiang B."/>
            <person name="Yang W."/>
            <person name="Lam T.T.-Y."/>
            <person name="Chang Q."/>
            <person name="Ding S."/>
            <person name="Wang X."/>
            <person name="Zhu J."/>
            <person name="Ruan X."/>
            <person name="Zhao L."/>
            <person name="Wei J."/>
            <person name="Que T."/>
            <person name="Du C."/>
            <person name="Cheng J."/>
            <person name="Dai P."/>
            <person name="Han X."/>
            <person name="Huang E."/>
            <person name="Gao Y."/>
            <person name="Liu J."/>
            <person name="Shao H."/>
            <person name="Ye R."/>
            <person name="Li L."/>
            <person name="Wei W."/>
            <person name="Wang X."/>
            <person name="Wang C."/>
            <person name="Yang T."/>
            <person name="Huo Q."/>
            <person name="Li W."/>
            <person name="Guo W."/>
            <person name="Chen H."/>
            <person name="Zhou L."/>
            <person name="Ni X."/>
            <person name="Tian J."/>
            <person name="Zhou Y."/>
            <person name="Sheng Y."/>
            <person name="Liu T."/>
            <person name="Pan Y."/>
            <person name="Xia L."/>
            <person name="Li J."/>
            <person name="Zhao F."/>
            <person name="Cao W."/>
        </authorList>
    </citation>
    <scope>NUCLEOTIDE SEQUENCE</scope>
    <source>
        <strain evidence="1">Dsil-2018</strain>
    </source>
</reference>
<proteinExistence type="predicted"/>
<comment type="caution">
    <text evidence="1">The sequence shown here is derived from an EMBL/GenBank/DDBJ whole genome shotgun (WGS) entry which is preliminary data.</text>
</comment>
<sequence length="690" mass="75735">MDSSSDSDHRAIIASSASPRKTYNIIAATTALVVFGFLAYALTQIVVKLSANKHRNLNIYYGSGLVHGGTLLSVMDRGVVQYLNLRYAQVRERFGLAEPYEAKLSGEAMQDHPQPCARGAYSAFPSHPFPLSEQFEDCLFLNVWTPLKGKGDEDISPKPVVVVLVGGNFMSGGSGDYDLFDGSVMASLWNQVIVIPNYRVGMLGFYTMPGDNSTRGAGIADQVLVLEWVRTHISSYGGDPKKVTLLGHEAGATAVGLHLLSPTSSALFHRAILLSGSPYRPMPKHADIIIRDISHELLCSDEIEAPGSDEHITTCLKMKSVQSLLEHQRSATLGGAVAAFNPSFGGTLVDLYRRSSPVQSGEADGALSESGKDILVGTTDNEGSAYASALLSFFGVEQETDIDRGTASHILEAYLRHHNIGIDERILETFLQRNDSSSTVGALSRAIGDFSVHCPVKRFIESYTRRGERRFGGPNVYAYYFRHVPNFRWWPHWMGSPQMLDWLYLSGNLQGLRSEKINIGDTEILLSKNLASLLSCFALTGNPEKCSRSPPTHWNKATNSNLCTLVVENATTLVMRDGLPFGDACQEWDSVHEDYSVGAMMTRDSAERVLNTTWIQQQQIQSEGREGANNSIRRGGPPPLAITRLSVGGRRVPTWAKYLAGFIRENNLEHFNWSNIDKGARDSTSHEGDV</sequence>
<organism evidence="1 2">
    <name type="scientific">Dermacentor silvarum</name>
    <name type="common">Tick</name>
    <dbReference type="NCBI Taxonomy" id="543639"/>
    <lineage>
        <taxon>Eukaryota</taxon>
        <taxon>Metazoa</taxon>
        <taxon>Ecdysozoa</taxon>
        <taxon>Arthropoda</taxon>
        <taxon>Chelicerata</taxon>
        <taxon>Arachnida</taxon>
        <taxon>Acari</taxon>
        <taxon>Parasitiformes</taxon>
        <taxon>Ixodida</taxon>
        <taxon>Ixodoidea</taxon>
        <taxon>Ixodidae</taxon>
        <taxon>Rhipicephalinae</taxon>
        <taxon>Dermacentor</taxon>
    </lineage>
</organism>
<dbReference type="EMBL" id="CM023475">
    <property type="protein sequence ID" value="KAH7945588.1"/>
    <property type="molecule type" value="Genomic_DNA"/>
</dbReference>
<accession>A0ACB8CKY7</accession>
<evidence type="ECO:0000313" key="2">
    <source>
        <dbReference type="Proteomes" id="UP000821865"/>
    </source>
</evidence>
<gene>
    <name evidence="1" type="ORF">HPB49_013231</name>
</gene>
<evidence type="ECO:0000313" key="1">
    <source>
        <dbReference type="EMBL" id="KAH7945588.1"/>
    </source>
</evidence>